<dbReference type="VEuPathDB" id="FungiDB:PAAG_04303"/>
<proteinExistence type="predicted"/>
<feature type="compositionally biased region" description="Low complexity" evidence="1">
    <location>
        <begin position="58"/>
        <end position="76"/>
    </location>
</feature>
<organism evidence="3 4">
    <name type="scientific">Paracoccidioides lutzii (strain ATCC MYA-826 / Pb01)</name>
    <name type="common">Paracoccidioides brasiliensis</name>
    <dbReference type="NCBI Taxonomy" id="502779"/>
    <lineage>
        <taxon>Eukaryota</taxon>
        <taxon>Fungi</taxon>
        <taxon>Dikarya</taxon>
        <taxon>Ascomycota</taxon>
        <taxon>Pezizomycotina</taxon>
        <taxon>Eurotiomycetes</taxon>
        <taxon>Eurotiomycetidae</taxon>
        <taxon>Onygenales</taxon>
        <taxon>Ajellomycetaceae</taxon>
        <taxon>Paracoccidioides</taxon>
    </lineage>
</organism>
<reference evidence="3 4" key="1">
    <citation type="journal article" date="2011" name="PLoS Genet.">
        <title>Comparative genomic analysis of human fungal pathogens causing paracoccidioidomycosis.</title>
        <authorList>
            <person name="Desjardins C.A."/>
            <person name="Champion M.D."/>
            <person name="Holder J.W."/>
            <person name="Muszewska A."/>
            <person name="Goldberg J."/>
            <person name="Bailao A.M."/>
            <person name="Brigido M.M."/>
            <person name="Ferreira M.E."/>
            <person name="Garcia A.M."/>
            <person name="Grynberg M."/>
            <person name="Gujja S."/>
            <person name="Heiman D.I."/>
            <person name="Henn M.R."/>
            <person name="Kodira C.D."/>
            <person name="Leon-Narvaez H."/>
            <person name="Longo L.V."/>
            <person name="Ma L.J."/>
            <person name="Malavazi I."/>
            <person name="Matsuo A.L."/>
            <person name="Morais F.V."/>
            <person name="Pereira M."/>
            <person name="Rodriguez-Brito S."/>
            <person name="Sakthikumar S."/>
            <person name="Salem-Izacc S.M."/>
            <person name="Sykes S.M."/>
            <person name="Teixeira M.M."/>
            <person name="Vallejo M.C."/>
            <person name="Walter M.E."/>
            <person name="Yandava C."/>
            <person name="Young S."/>
            <person name="Zeng Q."/>
            <person name="Zucker J."/>
            <person name="Felipe M.S."/>
            <person name="Goldman G.H."/>
            <person name="Haas B.J."/>
            <person name="McEwen J.G."/>
            <person name="Nino-Vega G."/>
            <person name="Puccia R."/>
            <person name="San-Blas G."/>
            <person name="Soares C.M."/>
            <person name="Birren B.W."/>
            <person name="Cuomo C.A."/>
        </authorList>
    </citation>
    <scope>NUCLEOTIDE SEQUENCE [LARGE SCALE GENOMIC DNA]</scope>
    <source>
        <strain evidence="4">ATCC MYA-826 / Pb01</strain>
    </source>
</reference>
<feature type="region of interest" description="Disordered" evidence="1">
    <location>
        <begin position="56"/>
        <end position="76"/>
    </location>
</feature>
<evidence type="ECO:0000259" key="2">
    <source>
        <dbReference type="Pfam" id="PF14033"/>
    </source>
</evidence>
<accession>C1H0K9</accession>
<dbReference type="HOGENOM" id="CLU_1360802_0_0_1"/>
<protein>
    <recommendedName>
        <fullName evidence="2">DUF4246 domain-containing protein</fullName>
    </recommendedName>
</protein>
<dbReference type="InterPro" id="IPR049192">
    <property type="entry name" value="DUF4246_C"/>
</dbReference>
<sequence length="201" mass="22605">MLRWIIAELSYKTELLKESGCVVVFDITAIKSGIAVSESTWLTLKPAITALEDEKSPRSLSPRFRQQSRQPRAPSSIPCSIWQGAAHILRDVGLDLGNCLQEPLGRDEVMPAPMKEEAQVPFLGESDRHHYLQSSSNWKPFLIFTVANFQWLPCDVNFVGQFTCKIVAYASNLHLQHHVVLFSNRGNNCLRDPVLESDSLV</sequence>
<dbReference type="Proteomes" id="UP000002059">
    <property type="component" value="Partially assembled WGS sequence"/>
</dbReference>
<dbReference type="EMBL" id="KN294001">
    <property type="protein sequence ID" value="EEH33250.2"/>
    <property type="molecule type" value="Genomic_DNA"/>
</dbReference>
<name>C1H0K9_PARBA</name>
<evidence type="ECO:0000313" key="3">
    <source>
        <dbReference type="EMBL" id="EEH33250.2"/>
    </source>
</evidence>
<evidence type="ECO:0000256" key="1">
    <source>
        <dbReference type="SAM" id="MobiDB-lite"/>
    </source>
</evidence>
<keyword evidence="4" id="KW-1185">Reference proteome</keyword>
<gene>
    <name evidence="3" type="ORF">PAAG_04303</name>
</gene>
<evidence type="ECO:0000313" key="4">
    <source>
        <dbReference type="Proteomes" id="UP000002059"/>
    </source>
</evidence>
<dbReference type="GeneID" id="9097172"/>
<dbReference type="AlphaFoldDB" id="C1H0K9"/>
<dbReference type="KEGG" id="pbl:PAAG_04303"/>
<dbReference type="STRING" id="502779.C1H0K9"/>
<feature type="domain" description="DUF4246" evidence="2">
    <location>
        <begin position="1"/>
        <end position="182"/>
    </location>
</feature>
<dbReference type="RefSeq" id="XP_015699458.1">
    <property type="nucleotide sequence ID" value="XM_015845232.1"/>
</dbReference>
<dbReference type="Pfam" id="PF14033">
    <property type="entry name" value="DUF4246"/>
    <property type="match status" value="1"/>
</dbReference>